<comment type="caution">
    <text evidence="4">The sequence shown here is derived from an EMBL/GenBank/DDBJ whole genome shotgun (WGS) entry which is preliminary data.</text>
</comment>
<evidence type="ECO:0000313" key="4">
    <source>
        <dbReference type="EMBL" id="KOB74900.1"/>
    </source>
</evidence>
<dbReference type="PANTHER" id="PTHR23104:SF17">
    <property type="entry name" value="EF-HAND DOMAIN-CONTAINING PROTEIN"/>
    <property type="match status" value="1"/>
</dbReference>
<feature type="region of interest" description="Disordered" evidence="3">
    <location>
        <begin position="53"/>
        <end position="80"/>
    </location>
</feature>
<protein>
    <submittedName>
        <fullName evidence="4">Multiple coagulation factor deficiency protein 2-like protein</fullName>
    </submittedName>
</protein>
<dbReference type="AlphaFoldDB" id="A0A0L7LHL1"/>
<evidence type="ECO:0000256" key="2">
    <source>
        <dbReference type="ARBA" id="ARBA00022737"/>
    </source>
</evidence>
<dbReference type="SUPFAM" id="SSF47473">
    <property type="entry name" value="EF-hand"/>
    <property type="match status" value="1"/>
</dbReference>
<name>A0A0L7LHL1_OPEBR</name>
<reference evidence="4 5" key="1">
    <citation type="journal article" date="2015" name="Genome Biol. Evol.">
        <title>The genome of winter moth (Operophtera brumata) provides a genomic perspective on sexual dimorphism and phenology.</title>
        <authorList>
            <person name="Derks M.F."/>
            <person name="Smit S."/>
            <person name="Salis L."/>
            <person name="Schijlen E."/>
            <person name="Bossers A."/>
            <person name="Mateman C."/>
            <person name="Pijl A.S."/>
            <person name="de Ridder D."/>
            <person name="Groenen M.A."/>
            <person name="Visser M.E."/>
            <person name="Megens H.J."/>
        </authorList>
    </citation>
    <scope>NUCLEOTIDE SEQUENCE [LARGE SCALE GENOMIC DNA]</scope>
    <source>
        <strain evidence="4">WM2013NL</strain>
        <tissue evidence="4">Head and thorax</tissue>
    </source>
</reference>
<evidence type="ECO:0000313" key="5">
    <source>
        <dbReference type="Proteomes" id="UP000037510"/>
    </source>
</evidence>
<organism evidence="4 5">
    <name type="scientific">Operophtera brumata</name>
    <name type="common">Winter moth</name>
    <name type="synonym">Phalaena brumata</name>
    <dbReference type="NCBI Taxonomy" id="104452"/>
    <lineage>
        <taxon>Eukaryota</taxon>
        <taxon>Metazoa</taxon>
        <taxon>Ecdysozoa</taxon>
        <taxon>Arthropoda</taxon>
        <taxon>Hexapoda</taxon>
        <taxon>Insecta</taxon>
        <taxon>Pterygota</taxon>
        <taxon>Neoptera</taxon>
        <taxon>Endopterygota</taxon>
        <taxon>Lepidoptera</taxon>
        <taxon>Glossata</taxon>
        <taxon>Ditrysia</taxon>
        <taxon>Geometroidea</taxon>
        <taxon>Geometridae</taxon>
        <taxon>Larentiinae</taxon>
        <taxon>Operophtera</taxon>
    </lineage>
</organism>
<proteinExistence type="predicted"/>
<evidence type="ECO:0000256" key="1">
    <source>
        <dbReference type="ARBA" id="ARBA00022729"/>
    </source>
</evidence>
<dbReference type="PANTHER" id="PTHR23104">
    <property type="entry name" value="MULTIPLE COAGULATION FACTOR DEFICIENCY PROTEIN 2 NEURAL STEM CELL DERIVED NEURONAL SURVIVAL PROTEIN"/>
    <property type="match status" value="1"/>
</dbReference>
<dbReference type="STRING" id="104452.A0A0L7LHL1"/>
<gene>
    <name evidence="4" type="ORF">OBRU01_08404</name>
</gene>
<dbReference type="Proteomes" id="UP000037510">
    <property type="component" value="Unassembled WGS sequence"/>
</dbReference>
<dbReference type="InterPro" id="IPR052110">
    <property type="entry name" value="MCFD2-like"/>
</dbReference>
<dbReference type="EMBL" id="JTDY01001092">
    <property type="protein sequence ID" value="KOB74900.1"/>
    <property type="molecule type" value="Genomic_DNA"/>
</dbReference>
<accession>A0A0L7LHL1</accession>
<keyword evidence="2" id="KW-0677">Repeat</keyword>
<evidence type="ECO:0000256" key="3">
    <source>
        <dbReference type="SAM" id="MobiDB-lite"/>
    </source>
</evidence>
<sequence length="182" mass="20886">MRCEYCVPAGRLRTMGPGPMRLRQLPDSARFCLNATRVAAFLVLLVNTMGQGMRRGPHHPPGQNPVEQHHHHYKPKGSESLMGDNQILKMTPEELEFHYFSAHDFDRNSKLDGLELLKAIYHTLEHEHEPYDSDEKYEIERELDEFDGYIDGDGFVSYAEYRAARAKLPAERTPRVIAAHSP</sequence>
<keyword evidence="1" id="KW-0732">Signal</keyword>
<keyword evidence="5" id="KW-1185">Reference proteome</keyword>
<dbReference type="InterPro" id="IPR011992">
    <property type="entry name" value="EF-hand-dom_pair"/>
</dbReference>
<dbReference type="Gene3D" id="1.10.238.10">
    <property type="entry name" value="EF-hand"/>
    <property type="match status" value="1"/>
</dbReference>